<dbReference type="EMBL" id="JAZDUF010000008">
    <property type="protein sequence ID" value="MEE3853089.1"/>
    <property type="molecule type" value="Genomic_DNA"/>
</dbReference>
<dbReference type="PANTHER" id="PTHR35176:SF6">
    <property type="entry name" value="HEME OXYGENASE HI_0854-RELATED"/>
    <property type="match status" value="1"/>
</dbReference>
<dbReference type="Gene3D" id="2.30.110.10">
    <property type="entry name" value="Electron Transport, Fmn-binding Protein, Chain A"/>
    <property type="match status" value="1"/>
</dbReference>
<name>A0ABU7MJ12_9ACTN</name>
<dbReference type="InterPro" id="IPR012349">
    <property type="entry name" value="Split_barrel_FMN-bd"/>
</dbReference>
<dbReference type="Pfam" id="PF01243">
    <property type="entry name" value="PNPOx_N"/>
    <property type="match status" value="1"/>
</dbReference>
<dbReference type="SUPFAM" id="SSF50475">
    <property type="entry name" value="FMN-binding split barrel"/>
    <property type="match status" value="1"/>
</dbReference>
<dbReference type="NCBIfam" id="TIGR03618">
    <property type="entry name" value="Rv1155_F420"/>
    <property type="match status" value="1"/>
</dbReference>
<sequence length="135" mass="15087">MPDAVKEMLAKPNPCVMATLRADGAPVSAATWYLLDGEQILLSMDNGRVRLGHLQRDPRVTLTVLDSDSWYTQVTLIGRVTEFRDDDGLADIDRLSRHYGGSPYPDRVRPRTTALVEVERWFGWGALKDNDQASG</sequence>
<dbReference type="InterPro" id="IPR019920">
    <property type="entry name" value="F420-binding_dom_put"/>
</dbReference>
<accession>A0ABU7MJ12</accession>
<comment type="caution">
    <text evidence="3">The sequence shown here is derived from an EMBL/GenBank/DDBJ whole genome shotgun (WGS) entry which is preliminary data.</text>
</comment>
<reference evidence="3 4" key="1">
    <citation type="submission" date="2024-01" db="EMBL/GenBank/DDBJ databases">
        <title>Draft genome sequence of Gordonia sp. LSe1-13.</title>
        <authorList>
            <person name="Suphannarot A."/>
            <person name="Mingma R."/>
        </authorList>
    </citation>
    <scope>NUCLEOTIDE SEQUENCE [LARGE SCALE GENOMIC DNA]</scope>
    <source>
        <strain evidence="3 4">LSe1-13</strain>
    </source>
</reference>
<evidence type="ECO:0000313" key="3">
    <source>
        <dbReference type="EMBL" id="MEE3853089.1"/>
    </source>
</evidence>
<organism evidence="3 4">
    <name type="scientific">Gordonia sesuvii</name>
    <dbReference type="NCBI Taxonomy" id="3116777"/>
    <lineage>
        <taxon>Bacteria</taxon>
        <taxon>Bacillati</taxon>
        <taxon>Actinomycetota</taxon>
        <taxon>Actinomycetes</taxon>
        <taxon>Mycobacteriales</taxon>
        <taxon>Gordoniaceae</taxon>
        <taxon>Gordonia</taxon>
    </lineage>
</organism>
<protein>
    <submittedName>
        <fullName evidence="3">PPOX class F420-dependent oxidoreductase</fullName>
    </submittedName>
</protein>
<proteinExistence type="predicted"/>
<dbReference type="PANTHER" id="PTHR35176">
    <property type="entry name" value="HEME OXYGENASE HI_0854-RELATED"/>
    <property type="match status" value="1"/>
</dbReference>
<evidence type="ECO:0000256" key="1">
    <source>
        <dbReference type="ARBA" id="ARBA00023002"/>
    </source>
</evidence>
<evidence type="ECO:0000313" key="4">
    <source>
        <dbReference type="Proteomes" id="UP001347146"/>
    </source>
</evidence>
<dbReference type="InterPro" id="IPR011576">
    <property type="entry name" value="Pyridox_Oxase_N"/>
</dbReference>
<keyword evidence="4" id="KW-1185">Reference proteome</keyword>
<gene>
    <name evidence="3" type="ORF">VZC37_22320</name>
</gene>
<dbReference type="Proteomes" id="UP001347146">
    <property type="component" value="Unassembled WGS sequence"/>
</dbReference>
<dbReference type="RefSeq" id="WP_330435911.1">
    <property type="nucleotide sequence ID" value="NZ_JAZDUF010000008.1"/>
</dbReference>
<keyword evidence="1" id="KW-0560">Oxidoreductase</keyword>
<evidence type="ECO:0000259" key="2">
    <source>
        <dbReference type="Pfam" id="PF01243"/>
    </source>
</evidence>
<feature type="domain" description="Pyridoxamine 5'-phosphate oxidase N-terminal" evidence="2">
    <location>
        <begin position="1"/>
        <end position="124"/>
    </location>
</feature>
<dbReference type="InterPro" id="IPR052019">
    <property type="entry name" value="F420H2_bilvrd_red/Heme_oxyg"/>
</dbReference>